<comment type="caution">
    <text evidence="5">The sequence shown here is derived from an EMBL/GenBank/DDBJ whole genome shotgun (WGS) entry which is preliminary data.</text>
</comment>
<dbReference type="Pfam" id="PF02780">
    <property type="entry name" value="Transketolase_C"/>
    <property type="match status" value="1"/>
</dbReference>
<feature type="domain" description="Transketolase-like pyrimidine-binding" evidence="4">
    <location>
        <begin position="14"/>
        <end position="180"/>
    </location>
</feature>
<name>A0A4S4G1T2_9ACTN</name>
<evidence type="ECO:0000256" key="2">
    <source>
        <dbReference type="ARBA" id="ARBA00007131"/>
    </source>
</evidence>
<dbReference type="Gene3D" id="3.40.50.920">
    <property type="match status" value="1"/>
</dbReference>
<dbReference type="PANTHER" id="PTHR43825">
    <property type="entry name" value="PYRUVATE DEHYDROGENASE E1 COMPONENT"/>
    <property type="match status" value="1"/>
</dbReference>
<dbReference type="SUPFAM" id="SSF52922">
    <property type="entry name" value="TK C-terminal domain-like"/>
    <property type="match status" value="1"/>
</dbReference>
<dbReference type="InterPro" id="IPR009014">
    <property type="entry name" value="Transketo_C/PFOR_II"/>
</dbReference>
<comment type="cofactor">
    <cofactor evidence="1">
        <name>thiamine diphosphate</name>
        <dbReference type="ChEBI" id="CHEBI:58937"/>
    </cofactor>
</comment>
<dbReference type="AlphaFoldDB" id="A0A4S4G1T2"/>
<evidence type="ECO:0000313" key="6">
    <source>
        <dbReference type="Proteomes" id="UP000308978"/>
    </source>
</evidence>
<comment type="similarity">
    <text evidence="2">Belongs to the transketolase family.</text>
</comment>
<reference evidence="5 6" key="1">
    <citation type="submission" date="2019-04" db="EMBL/GenBank/DDBJ databases">
        <title>Microbes associate with the intestines of laboratory mice.</title>
        <authorList>
            <person name="Navarre W."/>
            <person name="Wong E."/>
            <person name="Huang K.C."/>
            <person name="Tropini C."/>
            <person name="Ng K."/>
            <person name="Yu B."/>
        </authorList>
    </citation>
    <scope>NUCLEOTIDE SEQUENCE [LARGE SCALE GENOMIC DNA]</scope>
    <source>
        <strain evidence="5 6">NM80_B27</strain>
    </source>
</reference>
<gene>
    <name evidence="5" type="ORF">E5986_05285</name>
</gene>
<evidence type="ECO:0000259" key="4">
    <source>
        <dbReference type="SMART" id="SM00861"/>
    </source>
</evidence>
<dbReference type="Proteomes" id="UP000308978">
    <property type="component" value="Unassembled WGS sequence"/>
</dbReference>
<dbReference type="GO" id="GO:0000287">
    <property type="term" value="F:magnesium ion binding"/>
    <property type="evidence" value="ECO:0007669"/>
    <property type="project" value="UniProtKB-ARBA"/>
</dbReference>
<dbReference type="InterPro" id="IPR033248">
    <property type="entry name" value="Transketolase_C"/>
</dbReference>
<proteinExistence type="inferred from homology"/>
<dbReference type="RefSeq" id="WP_136434004.1">
    <property type="nucleotide sequence ID" value="NZ_SSTJ01000005.1"/>
</dbReference>
<accession>A0A4S4G1T2</accession>
<dbReference type="SUPFAM" id="SSF52518">
    <property type="entry name" value="Thiamin diphosphate-binding fold (THDP-binding)"/>
    <property type="match status" value="1"/>
</dbReference>
<sequence>MVKLATAEAAAQKKATRAALGATLAELADAGVPVVAVDADLTGSTTMKKLADAGYADRLFNCGIAEQNMVDVAAGLSLAGNVAFTGSFAVFGTGRAYDQIRNTVCYSNLNVKITPTHAGISVGPDGGSHQMLEDVALMRGLPGMRVLVPADFAAARAAIKLAAATEGPVYVRMGRAAVPCVYDDEVELEIGAAYVLREGTDVTIVANGVEIREALAAAEQLAAEGISAEVVDAFSVKPLDAGTIGASLAKTGCAVVAEEHSVMGGLGAAVCELACEGRPVPVELVGVRDRFGKSGEFEELLAYFSIDAAAIVDAVKKAVSRKGVC</sequence>
<dbReference type="InterPro" id="IPR005475">
    <property type="entry name" value="Transketolase-like_Pyr-bd"/>
</dbReference>
<dbReference type="FunFam" id="3.40.50.970:FF:000129">
    <property type="entry name" value="Transketolase"/>
    <property type="match status" value="1"/>
</dbReference>
<dbReference type="PANTHER" id="PTHR43825:SF1">
    <property type="entry name" value="TRANSKETOLASE-LIKE PYRIMIDINE-BINDING DOMAIN-CONTAINING PROTEIN"/>
    <property type="match status" value="1"/>
</dbReference>
<dbReference type="InterPro" id="IPR029061">
    <property type="entry name" value="THDP-binding"/>
</dbReference>
<dbReference type="Gene3D" id="3.40.50.970">
    <property type="match status" value="1"/>
</dbReference>
<protein>
    <submittedName>
        <fullName evidence="5">Transketolase family protein</fullName>
    </submittedName>
</protein>
<dbReference type="CDD" id="cd07033">
    <property type="entry name" value="TPP_PYR_DXS_TK_like"/>
    <property type="match status" value="1"/>
</dbReference>
<evidence type="ECO:0000256" key="1">
    <source>
        <dbReference type="ARBA" id="ARBA00001964"/>
    </source>
</evidence>
<keyword evidence="3" id="KW-0786">Thiamine pyrophosphate</keyword>
<dbReference type="SMART" id="SM00861">
    <property type="entry name" value="Transket_pyr"/>
    <property type="match status" value="1"/>
</dbReference>
<dbReference type="EMBL" id="SSTJ01000005">
    <property type="protein sequence ID" value="THG37469.1"/>
    <property type="molecule type" value="Genomic_DNA"/>
</dbReference>
<evidence type="ECO:0000313" key="5">
    <source>
        <dbReference type="EMBL" id="THG37469.1"/>
    </source>
</evidence>
<organism evidence="5 6">
    <name type="scientific">Adlercreutzia caecimuris</name>
    <dbReference type="NCBI Taxonomy" id="671266"/>
    <lineage>
        <taxon>Bacteria</taxon>
        <taxon>Bacillati</taxon>
        <taxon>Actinomycetota</taxon>
        <taxon>Coriobacteriia</taxon>
        <taxon>Eggerthellales</taxon>
        <taxon>Eggerthellaceae</taxon>
        <taxon>Adlercreutzia</taxon>
    </lineage>
</organism>
<evidence type="ECO:0000256" key="3">
    <source>
        <dbReference type="ARBA" id="ARBA00023052"/>
    </source>
</evidence>
<dbReference type="InterPro" id="IPR051157">
    <property type="entry name" value="PDH/Transketolase"/>
</dbReference>
<dbReference type="Pfam" id="PF02779">
    <property type="entry name" value="Transket_pyr"/>
    <property type="match status" value="1"/>
</dbReference>